<dbReference type="AlphaFoldDB" id="A0A517P7F7"/>
<feature type="binding site" evidence="9">
    <location>
        <begin position="47"/>
        <end position="48"/>
    </location>
    <ligand>
        <name>FMN</name>
        <dbReference type="ChEBI" id="CHEBI:58210"/>
    </ligand>
</feature>
<dbReference type="InterPro" id="IPR033888">
    <property type="entry name" value="DHOD_1B"/>
</dbReference>
<keyword evidence="8 9" id="KW-0560">Oxidoreductase</keyword>
<feature type="domain" description="Dihydroorotate dehydrogenase catalytic" evidence="10">
    <location>
        <begin position="6"/>
        <end position="287"/>
    </location>
</feature>
<feature type="binding site" evidence="9">
    <location>
        <position position="47"/>
    </location>
    <ligand>
        <name>substrate</name>
    </ligand>
</feature>
<keyword evidence="7 9" id="KW-0665">Pyrimidine biosynthesis</keyword>
<evidence type="ECO:0000313" key="12">
    <source>
        <dbReference type="Proteomes" id="UP000318741"/>
    </source>
</evidence>
<sequence>MPAPDLSVALGRLRLANPILVASGTFGYAREFAPLVDLSTLGGVVPKTVTPLPRIGNPPPRTVETPAGMLNSIGLDNDGVEHFCAHHLPYLSGLGTAVIANVAGKSPDEFAVMAAQVEQAGGADAIELNVSCPNVSGGVDYGRTPQGAAAVVSAVRAACGLPILAKLTPNVTDVPSVARAAADAGADAVTLVNTFTGLAVNWRTRRPVLGNGIGGLSGPAIKPLALRVVYQVAQAVDVPIVGCGGIRTVDDVLEFLVCGASAVQVGTANFADPTVSGRLVTELAAALEQEGLGSVNELVGTLGPPKTQQAAGTPAAPTKA</sequence>
<dbReference type="PROSITE" id="PS00911">
    <property type="entry name" value="DHODEHASE_1"/>
    <property type="match status" value="1"/>
</dbReference>
<name>A0A517P7F7_9PLAN</name>
<evidence type="ECO:0000313" key="11">
    <source>
        <dbReference type="EMBL" id="QDT15300.1"/>
    </source>
</evidence>
<dbReference type="RefSeq" id="WP_145358111.1">
    <property type="nucleotide sequence ID" value="NZ_CP036265.1"/>
</dbReference>
<dbReference type="InterPro" id="IPR013785">
    <property type="entry name" value="Aldolase_TIM"/>
</dbReference>
<dbReference type="GO" id="GO:0006207">
    <property type="term" value="P:'de novo' pyrimidine nucleobase biosynthetic process"/>
    <property type="evidence" value="ECO:0007669"/>
    <property type="project" value="InterPro"/>
</dbReference>
<dbReference type="InterPro" id="IPR050074">
    <property type="entry name" value="DHO_dehydrogenase"/>
</dbReference>
<dbReference type="InterPro" id="IPR005720">
    <property type="entry name" value="Dihydroorotate_DH_cat"/>
</dbReference>
<dbReference type="Gene3D" id="3.20.20.70">
    <property type="entry name" value="Aldolase class I"/>
    <property type="match status" value="1"/>
</dbReference>
<evidence type="ECO:0000256" key="3">
    <source>
        <dbReference type="ARBA" id="ARBA00008008"/>
    </source>
</evidence>
<dbReference type="EMBL" id="CP036265">
    <property type="protein sequence ID" value="QDT15300.1"/>
    <property type="molecule type" value="Genomic_DNA"/>
</dbReference>
<evidence type="ECO:0000256" key="9">
    <source>
        <dbReference type="HAMAP-Rule" id="MF_00224"/>
    </source>
</evidence>
<comment type="function">
    <text evidence="9">Catalyzes the conversion of dihydroorotate to orotate.</text>
</comment>
<dbReference type="EC" id="1.3.-.-" evidence="9"/>
<reference evidence="11 12" key="1">
    <citation type="submission" date="2019-02" db="EMBL/GenBank/DDBJ databases">
        <title>Deep-cultivation of Planctomycetes and their phenomic and genomic characterization uncovers novel biology.</title>
        <authorList>
            <person name="Wiegand S."/>
            <person name="Jogler M."/>
            <person name="Boedeker C."/>
            <person name="Pinto D."/>
            <person name="Vollmers J."/>
            <person name="Rivas-Marin E."/>
            <person name="Kohn T."/>
            <person name="Peeters S.H."/>
            <person name="Heuer A."/>
            <person name="Rast P."/>
            <person name="Oberbeckmann S."/>
            <person name="Bunk B."/>
            <person name="Jeske O."/>
            <person name="Meyerdierks A."/>
            <person name="Storesund J.E."/>
            <person name="Kallscheuer N."/>
            <person name="Luecker S."/>
            <person name="Lage O.M."/>
            <person name="Pohl T."/>
            <person name="Merkel B.J."/>
            <person name="Hornburger P."/>
            <person name="Mueller R.-W."/>
            <person name="Bruemmer F."/>
            <person name="Labrenz M."/>
            <person name="Spormann A.M."/>
            <person name="Op den Camp H."/>
            <person name="Overmann J."/>
            <person name="Amann R."/>
            <person name="Jetten M.S.M."/>
            <person name="Mascher T."/>
            <person name="Medema M.H."/>
            <person name="Devos D.P."/>
            <person name="Kaster A.-K."/>
            <person name="Ovreas L."/>
            <person name="Rohde M."/>
            <person name="Galperin M.Y."/>
            <person name="Jogler C."/>
        </authorList>
    </citation>
    <scope>NUCLEOTIDE SEQUENCE [LARGE SCALE GENOMIC DNA]</scope>
    <source>
        <strain evidence="11 12">CA12</strain>
    </source>
</reference>
<comment type="cofactor">
    <cofactor evidence="9">
        <name>FMN</name>
        <dbReference type="ChEBI" id="CHEBI:58210"/>
    </cofactor>
    <text evidence="9">Binds 1 FMN per subunit.</text>
</comment>
<dbReference type="HAMAP" id="MF_00224">
    <property type="entry name" value="DHO_dh_type1"/>
    <property type="match status" value="1"/>
</dbReference>
<accession>A0A517P7F7</accession>
<dbReference type="FunFam" id="3.20.20.70:FF:000027">
    <property type="entry name" value="Dihydropyrimidine dehydrogenase [NADP(+)]"/>
    <property type="match status" value="1"/>
</dbReference>
<evidence type="ECO:0000256" key="2">
    <source>
        <dbReference type="ARBA" id="ARBA00004725"/>
    </source>
</evidence>
<dbReference type="PANTHER" id="PTHR48109">
    <property type="entry name" value="DIHYDROOROTATE DEHYDROGENASE (QUINONE), MITOCHONDRIAL-RELATED"/>
    <property type="match status" value="1"/>
</dbReference>
<comment type="catalytic activity">
    <reaction evidence="9">
        <text>(S)-dihydroorotate + A = orotate + AH2</text>
        <dbReference type="Rhea" id="RHEA:18073"/>
        <dbReference type="ChEBI" id="CHEBI:13193"/>
        <dbReference type="ChEBI" id="CHEBI:17499"/>
        <dbReference type="ChEBI" id="CHEBI:30839"/>
        <dbReference type="ChEBI" id="CHEBI:30864"/>
    </reaction>
</comment>
<feature type="binding site" evidence="9">
    <location>
        <begin position="266"/>
        <end position="267"/>
    </location>
    <ligand>
        <name>FMN</name>
        <dbReference type="ChEBI" id="CHEBI:58210"/>
    </ligand>
</feature>
<dbReference type="GO" id="GO:0005737">
    <property type="term" value="C:cytoplasm"/>
    <property type="evidence" value="ECO:0007669"/>
    <property type="project" value="UniProtKB-SubCell"/>
</dbReference>
<dbReference type="PANTHER" id="PTHR48109:SF1">
    <property type="entry name" value="DIHYDROOROTATE DEHYDROGENASE (FUMARATE)"/>
    <property type="match status" value="1"/>
</dbReference>
<keyword evidence="4 9" id="KW-0963">Cytoplasm</keyword>
<evidence type="ECO:0000256" key="5">
    <source>
        <dbReference type="ARBA" id="ARBA00022630"/>
    </source>
</evidence>
<organism evidence="11 12">
    <name type="scientific">Alienimonas californiensis</name>
    <dbReference type="NCBI Taxonomy" id="2527989"/>
    <lineage>
        <taxon>Bacteria</taxon>
        <taxon>Pseudomonadati</taxon>
        <taxon>Planctomycetota</taxon>
        <taxon>Planctomycetia</taxon>
        <taxon>Planctomycetales</taxon>
        <taxon>Planctomycetaceae</taxon>
        <taxon>Alienimonas</taxon>
    </lineage>
</organism>
<evidence type="ECO:0000259" key="10">
    <source>
        <dbReference type="Pfam" id="PF01180"/>
    </source>
</evidence>
<gene>
    <name evidence="9 11" type="primary">pyrD</name>
    <name evidence="11" type="ORF">CA12_13830</name>
</gene>
<evidence type="ECO:0000256" key="7">
    <source>
        <dbReference type="ARBA" id="ARBA00022975"/>
    </source>
</evidence>
<evidence type="ECO:0000256" key="6">
    <source>
        <dbReference type="ARBA" id="ARBA00022643"/>
    </source>
</evidence>
<comment type="pathway">
    <text evidence="2 9">Pyrimidine metabolism; UMP biosynthesis via de novo pathway.</text>
</comment>
<keyword evidence="5 9" id="KW-0285">Flavoprotein</keyword>
<keyword evidence="12" id="KW-1185">Reference proteome</keyword>
<dbReference type="CDD" id="cd04740">
    <property type="entry name" value="DHOD_1B_like"/>
    <property type="match status" value="1"/>
</dbReference>
<feature type="binding site" evidence="9">
    <location>
        <begin position="71"/>
        <end position="75"/>
    </location>
    <ligand>
        <name>substrate</name>
    </ligand>
</feature>
<dbReference type="InterPro" id="IPR001295">
    <property type="entry name" value="Dihydroorotate_DH_CS"/>
</dbReference>
<dbReference type="PROSITE" id="PS00912">
    <property type="entry name" value="DHODEHASE_2"/>
    <property type="match status" value="1"/>
</dbReference>
<feature type="binding site" evidence="9">
    <location>
        <position position="129"/>
    </location>
    <ligand>
        <name>FMN</name>
        <dbReference type="ChEBI" id="CHEBI:58210"/>
    </ligand>
</feature>
<evidence type="ECO:0000256" key="4">
    <source>
        <dbReference type="ARBA" id="ARBA00022490"/>
    </source>
</evidence>
<feature type="binding site" evidence="9">
    <location>
        <position position="218"/>
    </location>
    <ligand>
        <name>FMN</name>
        <dbReference type="ChEBI" id="CHEBI:58210"/>
    </ligand>
</feature>
<dbReference type="UniPathway" id="UPA00070"/>
<feature type="binding site" evidence="9">
    <location>
        <position position="101"/>
    </location>
    <ligand>
        <name>FMN</name>
        <dbReference type="ChEBI" id="CHEBI:58210"/>
    </ligand>
</feature>
<feature type="binding site" evidence="9">
    <location>
        <position position="129"/>
    </location>
    <ligand>
        <name>substrate</name>
    </ligand>
</feature>
<feature type="binding site" evidence="9">
    <location>
        <position position="192"/>
    </location>
    <ligand>
        <name>FMN</name>
        <dbReference type="ChEBI" id="CHEBI:58210"/>
    </ligand>
</feature>
<dbReference type="SUPFAM" id="SSF51395">
    <property type="entry name" value="FMN-linked oxidoreductases"/>
    <property type="match status" value="1"/>
</dbReference>
<dbReference type="Proteomes" id="UP000318741">
    <property type="component" value="Chromosome"/>
</dbReference>
<dbReference type="PIRSF" id="PIRSF000164">
    <property type="entry name" value="DHO_oxidase"/>
    <property type="match status" value="1"/>
</dbReference>
<feature type="binding site" evidence="9">
    <location>
        <position position="166"/>
    </location>
    <ligand>
        <name>FMN</name>
        <dbReference type="ChEBI" id="CHEBI:58210"/>
    </ligand>
</feature>
<dbReference type="Pfam" id="PF01180">
    <property type="entry name" value="DHO_dh"/>
    <property type="match status" value="1"/>
</dbReference>
<dbReference type="GO" id="GO:0004152">
    <property type="term" value="F:dihydroorotate dehydrogenase activity"/>
    <property type="evidence" value="ECO:0007669"/>
    <property type="project" value="UniProtKB-UniRule"/>
</dbReference>
<comment type="similarity">
    <text evidence="3 9">Belongs to the dihydroorotate dehydrogenase family. Type 1 subfamily.</text>
</comment>
<feature type="binding site" evidence="9">
    <location>
        <begin position="244"/>
        <end position="245"/>
    </location>
    <ligand>
        <name>FMN</name>
        <dbReference type="ChEBI" id="CHEBI:58210"/>
    </ligand>
</feature>
<feature type="binding site" evidence="9">
    <location>
        <begin position="193"/>
        <end position="194"/>
    </location>
    <ligand>
        <name>substrate</name>
    </ligand>
</feature>
<dbReference type="NCBIfam" id="NF005574">
    <property type="entry name" value="PRK07259.1"/>
    <property type="match status" value="1"/>
</dbReference>
<dbReference type="GO" id="GO:0044205">
    <property type="term" value="P:'de novo' UMP biosynthetic process"/>
    <property type="evidence" value="ECO:0007669"/>
    <property type="project" value="UniProtKB-UniRule"/>
</dbReference>
<dbReference type="InterPro" id="IPR049622">
    <property type="entry name" value="Dihydroorotate_DH_I"/>
</dbReference>
<dbReference type="KEGG" id="acaf:CA12_13830"/>
<keyword evidence="6 9" id="KW-0288">FMN</keyword>
<proteinExistence type="inferred from homology"/>
<evidence type="ECO:0000256" key="1">
    <source>
        <dbReference type="ARBA" id="ARBA00004496"/>
    </source>
</evidence>
<evidence type="ECO:0000256" key="8">
    <source>
        <dbReference type="ARBA" id="ARBA00023002"/>
    </source>
</evidence>
<dbReference type="InterPro" id="IPR012135">
    <property type="entry name" value="Dihydroorotate_DH_1_2"/>
</dbReference>
<feature type="active site" description="Nucleophile" evidence="9">
    <location>
        <position position="132"/>
    </location>
</feature>
<dbReference type="InterPro" id="IPR024920">
    <property type="entry name" value="Dihydroorotate_DH_1"/>
</dbReference>
<dbReference type="NCBIfam" id="TIGR01037">
    <property type="entry name" value="pyrD_sub1_fam"/>
    <property type="match status" value="1"/>
</dbReference>
<dbReference type="OrthoDB" id="9794954at2"/>
<protein>
    <recommendedName>
        <fullName evidence="9">Dihydroorotate dehydrogenase</fullName>
        <shortName evidence="9">DHOD</shortName>
        <shortName evidence="9">DHODase</shortName>
        <shortName evidence="9">DHOdehase</shortName>
        <ecNumber evidence="9">1.3.-.-</ecNumber>
    </recommendedName>
</protein>
<comment type="subcellular location">
    <subcellularLocation>
        <location evidence="1 9">Cytoplasm</location>
    </subcellularLocation>
</comment>
<feature type="binding site" evidence="9">
    <location>
        <position position="23"/>
    </location>
    <ligand>
        <name>FMN</name>
        <dbReference type="ChEBI" id="CHEBI:58210"/>
    </ligand>
</feature>